<evidence type="ECO:0000256" key="2">
    <source>
        <dbReference type="ARBA" id="ARBA00022771"/>
    </source>
</evidence>
<name>A0A7S2TQ52_9EUKA</name>
<evidence type="ECO:0000259" key="6">
    <source>
        <dbReference type="PROSITE" id="PS50865"/>
    </source>
</evidence>
<sequence>MHRHRDKEAEPIMTRRANNCNHCAVKEGRWQCSNCLQVLYCGMACQRADWSNHRAMCFQHNASFQKREARAIQQQLARKAGHRWRRHQPLPERQSISAANRLCNGIHFKVRAPKPPPIRVPKAPPVRRVCPMDKKLVQAHSGQQSRHKKSVKWPSDFASEQEVLMARLCSFLKADETVTDAVARLHRLAQQGDQVSRLHRREVVNCARLLRAKGQHYIYRTKRRFLENLALDTTDGKHFRNGNEKMDSEHTSHQTSAEAHSPHRVFSHPEPREKLQTKLEIIMTDQANKVGEITDTAEPSDGAAFPMEEAGMVALCAAAQQLKPTRRA</sequence>
<dbReference type="InterPro" id="IPR002893">
    <property type="entry name" value="Znf_MYND"/>
</dbReference>
<proteinExistence type="predicted"/>
<dbReference type="AlphaFoldDB" id="A0A7S2TQ52"/>
<organism evidence="7">
    <name type="scientific">Lotharella oceanica</name>
    <dbReference type="NCBI Taxonomy" id="641309"/>
    <lineage>
        <taxon>Eukaryota</taxon>
        <taxon>Sar</taxon>
        <taxon>Rhizaria</taxon>
        <taxon>Cercozoa</taxon>
        <taxon>Chlorarachniophyceae</taxon>
        <taxon>Lotharella</taxon>
    </lineage>
</organism>
<protein>
    <recommendedName>
        <fullName evidence="6">MYND-type domain-containing protein</fullName>
    </recommendedName>
</protein>
<reference evidence="7" key="1">
    <citation type="submission" date="2021-01" db="EMBL/GenBank/DDBJ databases">
        <authorList>
            <person name="Corre E."/>
            <person name="Pelletier E."/>
            <person name="Niang G."/>
            <person name="Scheremetjew M."/>
            <person name="Finn R."/>
            <person name="Kale V."/>
            <person name="Holt S."/>
            <person name="Cochrane G."/>
            <person name="Meng A."/>
            <person name="Brown T."/>
            <person name="Cohen L."/>
        </authorList>
    </citation>
    <scope>NUCLEOTIDE SEQUENCE</scope>
    <source>
        <strain evidence="7">CCMP622</strain>
    </source>
</reference>
<evidence type="ECO:0000256" key="3">
    <source>
        <dbReference type="ARBA" id="ARBA00022833"/>
    </source>
</evidence>
<feature type="domain" description="MYND-type" evidence="6">
    <location>
        <begin position="20"/>
        <end position="57"/>
    </location>
</feature>
<keyword evidence="1" id="KW-0479">Metal-binding</keyword>
<evidence type="ECO:0000313" key="7">
    <source>
        <dbReference type="EMBL" id="CAD9764526.1"/>
    </source>
</evidence>
<keyword evidence="2 4" id="KW-0863">Zinc-finger</keyword>
<evidence type="ECO:0000256" key="1">
    <source>
        <dbReference type="ARBA" id="ARBA00022723"/>
    </source>
</evidence>
<dbReference type="SUPFAM" id="SSF144232">
    <property type="entry name" value="HIT/MYND zinc finger-like"/>
    <property type="match status" value="1"/>
</dbReference>
<keyword evidence="3" id="KW-0862">Zinc</keyword>
<gene>
    <name evidence="7" type="ORF">LSP00402_LOCUS10203</name>
</gene>
<dbReference type="PROSITE" id="PS50865">
    <property type="entry name" value="ZF_MYND_2"/>
    <property type="match status" value="1"/>
</dbReference>
<evidence type="ECO:0000256" key="5">
    <source>
        <dbReference type="SAM" id="MobiDB-lite"/>
    </source>
</evidence>
<dbReference type="EMBL" id="HBHP01016468">
    <property type="protein sequence ID" value="CAD9764526.1"/>
    <property type="molecule type" value="Transcribed_RNA"/>
</dbReference>
<dbReference type="Pfam" id="PF01753">
    <property type="entry name" value="zf-MYND"/>
    <property type="match status" value="1"/>
</dbReference>
<dbReference type="Gene3D" id="6.10.140.2220">
    <property type="match status" value="1"/>
</dbReference>
<feature type="compositionally biased region" description="Basic and acidic residues" evidence="5">
    <location>
        <begin position="237"/>
        <end position="252"/>
    </location>
</feature>
<feature type="region of interest" description="Disordered" evidence="5">
    <location>
        <begin position="237"/>
        <end position="271"/>
    </location>
</feature>
<dbReference type="PROSITE" id="PS01360">
    <property type="entry name" value="ZF_MYND_1"/>
    <property type="match status" value="1"/>
</dbReference>
<evidence type="ECO:0000256" key="4">
    <source>
        <dbReference type="PROSITE-ProRule" id="PRU00134"/>
    </source>
</evidence>
<accession>A0A7S2TQ52</accession>
<dbReference type="GO" id="GO:0008270">
    <property type="term" value="F:zinc ion binding"/>
    <property type="evidence" value="ECO:0007669"/>
    <property type="project" value="UniProtKB-KW"/>
</dbReference>